<comment type="caution">
    <text evidence="3">The sequence shown here is derived from an EMBL/GenBank/DDBJ whole genome shotgun (WGS) entry which is preliminary data.</text>
</comment>
<dbReference type="GO" id="GO:0008270">
    <property type="term" value="F:zinc ion binding"/>
    <property type="evidence" value="ECO:0007669"/>
    <property type="project" value="UniProtKB-KW"/>
</dbReference>
<protein>
    <submittedName>
        <fullName evidence="3">Retrovirus-related pol polyprotein from transposon tnt 1-94</fullName>
    </submittedName>
</protein>
<dbReference type="Pfam" id="PF22936">
    <property type="entry name" value="Pol_BBD"/>
    <property type="match status" value="1"/>
</dbReference>
<keyword evidence="4" id="KW-1185">Reference proteome</keyword>
<dbReference type="Pfam" id="PF13976">
    <property type="entry name" value="gag_pre-integrs"/>
    <property type="match status" value="1"/>
</dbReference>
<feature type="domain" description="CCHC-type" evidence="2">
    <location>
        <begin position="132"/>
        <end position="148"/>
    </location>
</feature>
<dbReference type="InterPro" id="IPR001878">
    <property type="entry name" value="Znf_CCHC"/>
</dbReference>
<dbReference type="GO" id="GO:0003676">
    <property type="term" value="F:nucleic acid binding"/>
    <property type="evidence" value="ECO:0007669"/>
    <property type="project" value="InterPro"/>
</dbReference>
<dbReference type="Proteomes" id="UP000653305">
    <property type="component" value="Unassembled WGS sequence"/>
</dbReference>
<dbReference type="SUPFAM" id="SSF57756">
    <property type="entry name" value="Retrovirus zinc finger-like domains"/>
    <property type="match status" value="1"/>
</dbReference>
<proteinExistence type="predicted"/>
<name>A0A830CM46_9LAMI</name>
<organism evidence="3 4">
    <name type="scientific">Phtheirospermum japonicum</name>
    <dbReference type="NCBI Taxonomy" id="374723"/>
    <lineage>
        <taxon>Eukaryota</taxon>
        <taxon>Viridiplantae</taxon>
        <taxon>Streptophyta</taxon>
        <taxon>Embryophyta</taxon>
        <taxon>Tracheophyta</taxon>
        <taxon>Spermatophyta</taxon>
        <taxon>Magnoliopsida</taxon>
        <taxon>eudicotyledons</taxon>
        <taxon>Gunneridae</taxon>
        <taxon>Pentapetalae</taxon>
        <taxon>asterids</taxon>
        <taxon>lamiids</taxon>
        <taxon>Lamiales</taxon>
        <taxon>Orobanchaceae</taxon>
        <taxon>Orobanchaceae incertae sedis</taxon>
        <taxon>Phtheirospermum</taxon>
    </lineage>
</organism>
<evidence type="ECO:0000313" key="3">
    <source>
        <dbReference type="EMBL" id="GFQ00030.1"/>
    </source>
</evidence>
<gene>
    <name evidence="3" type="ORF">PHJA_002147000</name>
</gene>
<dbReference type="PROSITE" id="PS50158">
    <property type="entry name" value="ZF_CCHC"/>
    <property type="match status" value="1"/>
</dbReference>
<dbReference type="EMBL" id="BMAC01000604">
    <property type="protein sequence ID" value="GFQ00030.1"/>
    <property type="molecule type" value="Genomic_DNA"/>
</dbReference>
<keyword evidence="1" id="KW-0479">Metal-binding</keyword>
<dbReference type="AlphaFoldDB" id="A0A830CM46"/>
<reference evidence="3" key="1">
    <citation type="submission" date="2020-07" db="EMBL/GenBank/DDBJ databases">
        <title>Ethylene signaling mediates host invasion by parasitic plants.</title>
        <authorList>
            <person name="Yoshida S."/>
        </authorList>
    </citation>
    <scope>NUCLEOTIDE SEQUENCE</scope>
    <source>
        <strain evidence="3">Okayama</strain>
    </source>
</reference>
<dbReference type="InterPro" id="IPR025724">
    <property type="entry name" value="GAG-pre-integrase_dom"/>
</dbReference>
<keyword evidence="1" id="KW-0863">Zinc-finger</keyword>
<dbReference type="OrthoDB" id="914071at2759"/>
<dbReference type="Gene3D" id="4.10.60.10">
    <property type="entry name" value="Zinc finger, CCHC-type"/>
    <property type="match status" value="1"/>
</dbReference>
<dbReference type="PANTHER" id="PTHR47592">
    <property type="entry name" value="PBF68 PROTEIN"/>
    <property type="match status" value="1"/>
</dbReference>
<keyword evidence="1" id="KW-0862">Zinc</keyword>
<dbReference type="Pfam" id="PF14223">
    <property type="entry name" value="Retrotran_gag_2"/>
    <property type="match status" value="1"/>
</dbReference>
<accession>A0A830CM46</accession>
<dbReference type="SMART" id="SM00343">
    <property type="entry name" value="ZnF_C2HC"/>
    <property type="match status" value="1"/>
</dbReference>
<sequence length="363" mass="40533">MNARMTDSTPVRDHVLTMMGHLVEIETLGGSLDADSQLDIVLHSLSSKLEQFRLNFLMVKKDVTLAELLIDIQAAELLQKNSSEVHMADVRASSSGVKKKKRFVPKKAANVAPKVKKLKAKTPPEEFKSKTKCFKCGHSGHWKSVCPNKKIKRGISHTLVVETCLATCSAHSWLVDTGATDHVCMSLQGFLVKRHLSEDEITVYMGNATKVAAVAVGDVILPFSSDRTLVLRDCPYVPGFRQNLISVSKLFMDGYSVSFDDKVVVFSGKRFICSGTLNGKLYILKPTFNTSPKKFLNTSIINSNKRKEPSGLNQTYLWHLRLGHINLKRIQRLVNDGPLYSLVLESFPLCEFCLEGKMTKRTF</sequence>
<dbReference type="InterPro" id="IPR036875">
    <property type="entry name" value="Znf_CCHC_sf"/>
</dbReference>
<evidence type="ECO:0000256" key="1">
    <source>
        <dbReference type="PROSITE-ProRule" id="PRU00047"/>
    </source>
</evidence>
<evidence type="ECO:0000313" key="4">
    <source>
        <dbReference type="Proteomes" id="UP000653305"/>
    </source>
</evidence>
<dbReference type="InterPro" id="IPR054722">
    <property type="entry name" value="PolX-like_BBD"/>
</dbReference>
<dbReference type="PANTHER" id="PTHR47592:SF27">
    <property type="entry name" value="OS08G0421700 PROTEIN"/>
    <property type="match status" value="1"/>
</dbReference>
<evidence type="ECO:0000259" key="2">
    <source>
        <dbReference type="PROSITE" id="PS50158"/>
    </source>
</evidence>